<evidence type="ECO:0000313" key="2">
    <source>
        <dbReference type="Proteomes" id="UP000265520"/>
    </source>
</evidence>
<organism evidence="1 2">
    <name type="scientific">Trifolium medium</name>
    <dbReference type="NCBI Taxonomy" id="97028"/>
    <lineage>
        <taxon>Eukaryota</taxon>
        <taxon>Viridiplantae</taxon>
        <taxon>Streptophyta</taxon>
        <taxon>Embryophyta</taxon>
        <taxon>Tracheophyta</taxon>
        <taxon>Spermatophyta</taxon>
        <taxon>Magnoliopsida</taxon>
        <taxon>eudicotyledons</taxon>
        <taxon>Gunneridae</taxon>
        <taxon>Pentapetalae</taxon>
        <taxon>rosids</taxon>
        <taxon>fabids</taxon>
        <taxon>Fabales</taxon>
        <taxon>Fabaceae</taxon>
        <taxon>Papilionoideae</taxon>
        <taxon>50 kb inversion clade</taxon>
        <taxon>NPAAA clade</taxon>
        <taxon>Hologalegina</taxon>
        <taxon>IRL clade</taxon>
        <taxon>Trifolieae</taxon>
        <taxon>Trifolium</taxon>
    </lineage>
</organism>
<dbReference type="EMBL" id="LXQA011374593">
    <property type="protein sequence ID" value="MCI95052.1"/>
    <property type="molecule type" value="Genomic_DNA"/>
</dbReference>
<evidence type="ECO:0000313" key="1">
    <source>
        <dbReference type="EMBL" id="MCI95052.1"/>
    </source>
</evidence>
<feature type="non-terminal residue" evidence="1">
    <location>
        <position position="36"/>
    </location>
</feature>
<dbReference type="Proteomes" id="UP000265520">
    <property type="component" value="Unassembled WGS sequence"/>
</dbReference>
<sequence>MVNPSSENSEQTRFTAIGQKTSQFFSCPCTLSSTIV</sequence>
<protein>
    <submittedName>
        <fullName evidence="1">Uncharacterized protein</fullName>
    </submittedName>
</protein>
<name>A0A392W5S0_9FABA</name>
<dbReference type="AlphaFoldDB" id="A0A392W5S0"/>
<proteinExistence type="predicted"/>
<keyword evidence="2" id="KW-1185">Reference proteome</keyword>
<accession>A0A392W5S0</accession>
<reference evidence="1 2" key="1">
    <citation type="journal article" date="2018" name="Front. Plant Sci.">
        <title>Red Clover (Trifolium pratense) and Zigzag Clover (T. medium) - A Picture of Genomic Similarities and Differences.</title>
        <authorList>
            <person name="Dluhosova J."/>
            <person name="Istvanek J."/>
            <person name="Nedelnik J."/>
            <person name="Repkova J."/>
        </authorList>
    </citation>
    <scope>NUCLEOTIDE SEQUENCE [LARGE SCALE GENOMIC DNA]</scope>
    <source>
        <strain evidence="2">cv. 10/8</strain>
        <tissue evidence="1">Leaf</tissue>
    </source>
</reference>
<comment type="caution">
    <text evidence="1">The sequence shown here is derived from an EMBL/GenBank/DDBJ whole genome shotgun (WGS) entry which is preliminary data.</text>
</comment>